<dbReference type="GO" id="GO:0017168">
    <property type="term" value="F:5-oxoprolinase (ATP-hydrolyzing) activity"/>
    <property type="evidence" value="ECO:0007669"/>
    <property type="project" value="TreeGrafter"/>
</dbReference>
<proteinExistence type="predicted"/>
<sequence>MTTTATTGTATGTAGTGTATGSIDPITFEVIRHRLLAITDEQGATLAAISGSTHVVEASDYNVGLYLPDGSVAAMGRTILSHASSMAAITRSVIEDCAEDPGIAPGDMFIVNDPWKGTVHAQDVGLIAPIFFEGELLAWTGAMCHMVDVGGMTPGSFCVDATDSYQEGLQMPPAKLVDGGRVRTDVWNLILAHTRMAPTVNLDLRALIGANNTAVRAMTALAEKYGAGTIRTVMGNLIELSERRLRNRLAKLPDARLHSRAFLDNDGGLAQARDNATYEIDLVLTKRGDTLHFDFSGSSPQAKGYINCAYSGMMAGIAAALLPTLAFDAPWNEGLFQPLEVHCPEGLICNAARPAAVSGGALEAGWLVEMTAVECLSKLAACSDELLGEAQAVPAGGPDKFVLTGAGENGARQTYVIMDCLATGGAAYAHRDGAWTQGQHNIERQRISNVEAVEMDSPLMYLWRGLVADSGGAGRHRGGMSMGAVYTVHGGRDVTALNSAHGWEVPNSTGVFGGHPGAQNTRTVVHDSDVKARLAAGEIPSVDELSGERPVMRGRQGLYRLGDDDVLATVPQAGGGWGDPLDRPAEAVQADLDFGAVTPDAAARIYGAVIGGDGRIDAAATADRRRELRAGRRGWPAELRPPEVPDGPRARIHPMGDGMDVVEIAGRRWVACACEHVLAPAAEPWRRRAALLVTRDVHELGHATRLGEELELRRYACPSCGRLHATDVVRHGAGHLDDIRLLDGRDG</sequence>
<name>A0A931DGB9_9ACTN</name>
<dbReference type="EC" id="3.5.2.14" evidence="2"/>
<dbReference type="AlphaFoldDB" id="A0A931DGB9"/>
<dbReference type="Pfam" id="PF02538">
    <property type="entry name" value="Hydantoinase_B"/>
    <property type="match status" value="1"/>
</dbReference>
<dbReference type="InterPro" id="IPR003692">
    <property type="entry name" value="Hydantoinase_B"/>
</dbReference>
<dbReference type="GO" id="GO:0047423">
    <property type="term" value="F:N-methylhydantoinase (ATP-hydrolyzing) activity"/>
    <property type="evidence" value="ECO:0007669"/>
    <property type="project" value="UniProtKB-EC"/>
</dbReference>
<dbReference type="GO" id="GO:0006749">
    <property type="term" value="P:glutathione metabolic process"/>
    <property type="evidence" value="ECO:0007669"/>
    <property type="project" value="TreeGrafter"/>
</dbReference>
<evidence type="ECO:0000313" key="2">
    <source>
        <dbReference type="EMBL" id="MBG6089560.1"/>
    </source>
</evidence>
<evidence type="ECO:0000259" key="1">
    <source>
        <dbReference type="Pfam" id="PF02538"/>
    </source>
</evidence>
<dbReference type="InterPro" id="IPR045079">
    <property type="entry name" value="Oxoprolinase-like"/>
</dbReference>
<dbReference type="Pfam" id="PF08882">
    <property type="entry name" value="Acetone_carb_G"/>
    <property type="match status" value="1"/>
</dbReference>
<accession>A0A931DGB9</accession>
<dbReference type="PANTHER" id="PTHR11365:SF23">
    <property type="entry name" value="HYPOTHETICAL 5-OXOPROLINASE (EUROFUNG)-RELATED"/>
    <property type="match status" value="1"/>
</dbReference>
<dbReference type="EMBL" id="JADOUA010000001">
    <property type="protein sequence ID" value="MBG6089560.1"/>
    <property type="molecule type" value="Genomic_DNA"/>
</dbReference>
<organism evidence="2 3">
    <name type="scientific">Actinomadura viridis</name>
    <dbReference type="NCBI Taxonomy" id="58110"/>
    <lineage>
        <taxon>Bacteria</taxon>
        <taxon>Bacillati</taxon>
        <taxon>Actinomycetota</taxon>
        <taxon>Actinomycetes</taxon>
        <taxon>Streptosporangiales</taxon>
        <taxon>Thermomonosporaceae</taxon>
        <taxon>Actinomadura</taxon>
    </lineage>
</organism>
<reference evidence="2" key="1">
    <citation type="submission" date="2020-11" db="EMBL/GenBank/DDBJ databases">
        <title>Sequencing the genomes of 1000 actinobacteria strains.</title>
        <authorList>
            <person name="Klenk H.-P."/>
        </authorList>
    </citation>
    <scope>NUCLEOTIDE SEQUENCE</scope>
    <source>
        <strain evidence="2">DSM 43175</strain>
    </source>
</reference>
<feature type="domain" description="Hydantoinase B/oxoprolinase" evidence="1">
    <location>
        <begin position="24"/>
        <end position="580"/>
    </location>
</feature>
<dbReference type="Proteomes" id="UP000614047">
    <property type="component" value="Unassembled WGS sequence"/>
</dbReference>
<dbReference type="GO" id="GO:0005829">
    <property type="term" value="C:cytosol"/>
    <property type="evidence" value="ECO:0007669"/>
    <property type="project" value="TreeGrafter"/>
</dbReference>
<evidence type="ECO:0000313" key="3">
    <source>
        <dbReference type="Proteomes" id="UP000614047"/>
    </source>
</evidence>
<keyword evidence="2" id="KW-0378">Hydrolase</keyword>
<dbReference type="InterPro" id="IPR016750">
    <property type="entry name" value="Aceto_COase_bsu/gsu"/>
</dbReference>
<comment type="caution">
    <text evidence="2">The sequence shown here is derived from an EMBL/GenBank/DDBJ whole genome shotgun (WGS) entry which is preliminary data.</text>
</comment>
<dbReference type="RefSeq" id="WP_197012155.1">
    <property type="nucleotide sequence ID" value="NZ_BAABES010000004.1"/>
</dbReference>
<protein>
    <submittedName>
        <fullName evidence="2">N-methylhydantoinase B</fullName>
        <ecNumber evidence="2">3.5.2.14</ecNumber>
    </submittedName>
</protein>
<gene>
    <name evidence="2" type="ORF">IW256_003673</name>
</gene>
<dbReference type="PANTHER" id="PTHR11365">
    <property type="entry name" value="5-OXOPROLINASE RELATED"/>
    <property type="match status" value="1"/>
</dbReference>
<keyword evidence="3" id="KW-1185">Reference proteome</keyword>